<protein>
    <submittedName>
        <fullName evidence="1">DUF1702 family protein</fullName>
    </submittedName>
</protein>
<gene>
    <name evidence="1" type="ORF">ITX44_29390</name>
</gene>
<keyword evidence="2" id="KW-1185">Reference proteome</keyword>
<name>A0ABS2U243_9ACTN</name>
<organism evidence="1 2">
    <name type="scientific">Actinacidiphila acididurans</name>
    <dbReference type="NCBI Taxonomy" id="2784346"/>
    <lineage>
        <taxon>Bacteria</taxon>
        <taxon>Bacillati</taxon>
        <taxon>Actinomycetota</taxon>
        <taxon>Actinomycetes</taxon>
        <taxon>Kitasatosporales</taxon>
        <taxon>Streptomycetaceae</taxon>
        <taxon>Actinacidiphila</taxon>
    </lineage>
</organism>
<comment type="caution">
    <text evidence="1">The sequence shown here is derived from an EMBL/GenBank/DDBJ whole genome shotgun (WGS) entry which is preliminary data.</text>
</comment>
<dbReference type="Pfam" id="PF08012">
    <property type="entry name" value="DUF1702"/>
    <property type="match status" value="1"/>
</dbReference>
<dbReference type="InterPro" id="IPR012964">
    <property type="entry name" value="DUF1702"/>
</dbReference>
<sequence length="326" mass="36473">MTSALRSLRRRILTPSDSETELSVRGFHEKDPESRDLLETVGRMFLRGYAFAAECSDIPEAEAKLETLPTRFRGFAYEGAGMGFAVRDGLPFGRHDFVDRFLRGKGEHHVYMIYVGVGWAMARLPRFRWPAVNVTDPLLRWLVLDGYGFHQAYFKTDKYVHQQYQEPNFPWPADGPKWYVQSATDQGIGRAMWFIGGTDPELVATMIDKFPEERRPSLYSGAGLAATYAGGVTEAELQKFADRAGKHLPQVAQASAFAATARVQSGLLVPHTDLATLAFCGVPAIEAHEISQETKPVPPFSGDIPPYEVWRRRLAERFAVTEGSGR</sequence>
<dbReference type="RefSeq" id="WP_205360778.1">
    <property type="nucleotide sequence ID" value="NZ_JADKYB010000019.1"/>
</dbReference>
<dbReference type="Proteomes" id="UP000749040">
    <property type="component" value="Unassembled WGS sequence"/>
</dbReference>
<proteinExistence type="predicted"/>
<dbReference type="EMBL" id="JADKYB010000019">
    <property type="protein sequence ID" value="MBM9508595.1"/>
    <property type="molecule type" value="Genomic_DNA"/>
</dbReference>
<reference evidence="1 2" key="1">
    <citation type="submission" date="2021-01" db="EMBL/GenBank/DDBJ databases">
        <title>Streptomyces acididurans sp. nov., isolated from a peat swamp forest soil.</title>
        <authorList>
            <person name="Chantavorakit T."/>
            <person name="Duangmal K."/>
        </authorList>
    </citation>
    <scope>NUCLEOTIDE SEQUENCE [LARGE SCALE GENOMIC DNA]</scope>
    <source>
        <strain evidence="1 2">KK5PA1</strain>
    </source>
</reference>
<evidence type="ECO:0000313" key="2">
    <source>
        <dbReference type="Proteomes" id="UP000749040"/>
    </source>
</evidence>
<evidence type="ECO:0000313" key="1">
    <source>
        <dbReference type="EMBL" id="MBM9508595.1"/>
    </source>
</evidence>
<accession>A0ABS2U243</accession>